<dbReference type="RefSeq" id="WP_192460817.1">
    <property type="nucleotide sequence ID" value="NZ_JACYFJ010000001.1"/>
</dbReference>
<comment type="caution">
    <text evidence="1">The sequence shown here is derived from an EMBL/GenBank/DDBJ whole genome shotgun (WGS) entry which is preliminary data.</text>
</comment>
<dbReference type="Pfam" id="PF14253">
    <property type="entry name" value="AbiH"/>
    <property type="match status" value="1"/>
</dbReference>
<evidence type="ECO:0000313" key="2">
    <source>
        <dbReference type="Proteomes" id="UP001595814"/>
    </source>
</evidence>
<accession>A0ABV8JQX7</accession>
<dbReference type="EMBL" id="JBHSAW010000004">
    <property type="protein sequence ID" value="MFC4095510.1"/>
    <property type="molecule type" value="Genomic_DNA"/>
</dbReference>
<dbReference type="Proteomes" id="UP001595814">
    <property type="component" value="Unassembled WGS sequence"/>
</dbReference>
<keyword evidence="2" id="KW-1185">Reference proteome</keyword>
<protein>
    <submittedName>
        <fullName evidence="1">AbiH family protein</fullName>
    </submittedName>
</protein>
<sequence length="361" mass="42384">MNRLVLIGNGFDLAHGFKTSYSDFILDYFQNAIGEFFKEDVYSDDLFELSYGDSFYRFDKSKLDTPTTLQEVRDIIEGFISSSSGHYVKVKVKFGSKFFKEIFDNFCNLRWVDIENLYFDHLCKLKNEAEIIHLNEQFACLTEILEKYLVKLRLDKKDFVPSSYSRIFTSAIRKEDVLVKGIGSDLVPENLVVLNFNYTATVWNYLNHVGGKIENVDHIYIHGELEDDENPIVLGFGDEMDEEYRKFEKLRNNDLFKHIKSFKYSQTSNYWSLIRFVQSDEFQVVVAGHSCGLSDRTMLKEIFEHENCLSIKVYFYKREDGSDDYTDKSYEISRHFEDKGLMRKKLVPKGQSEPLPKPRCR</sequence>
<evidence type="ECO:0000313" key="1">
    <source>
        <dbReference type="EMBL" id="MFC4095510.1"/>
    </source>
</evidence>
<organism evidence="1 2">
    <name type="scientific">Euzebyella saccharophila</name>
    <dbReference type="NCBI Taxonomy" id="679664"/>
    <lineage>
        <taxon>Bacteria</taxon>
        <taxon>Pseudomonadati</taxon>
        <taxon>Bacteroidota</taxon>
        <taxon>Flavobacteriia</taxon>
        <taxon>Flavobacteriales</taxon>
        <taxon>Flavobacteriaceae</taxon>
        <taxon>Euzebyella</taxon>
    </lineage>
</organism>
<reference evidence="2" key="1">
    <citation type="journal article" date="2019" name="Int. J. Syst. Evol. Microbiol.">
        <title>The Global Catalogue of Microorganisms (GCM) 10K type strain sequencing project: providing services to taxonomists for standard genome sequencing and annotation.</title>
        <authorList>
            <consortium name="The Broad Institute Genomics Platform"/>
            <consortium name="The Broad Institute Genome Sequencing Center for Infectious Disease"/>
            <person name="Wu L."/>
            <person name="Ma J."/>
        </authorList>
    </citation>
    <scope>NUCLEOTIDE SEQUENCE [LARGE SCALE GENOMIC DNA]</scope>
    <source>
        <strain evidence="2">CECT 7477</strain>
    </source>
</reference>
<name>A0ABV8JQX7_9FLAO</name>
<dbReference type="InterPro" id="IPR025935">
    <property type="entry name" value="AbiH"/>
</dbReference>
<gene>
    <name evidence="1" type="ORF">ACFOUT_06470</name>
</gene>
<proteinExistence type="predicted"/>